<dbReference type="GO" id="GO:0005789">
    <property type="term" value="C:endoplasmic reticulum membrane"/>
    <property type="evidence" value="ECO:0007669"/>
    <property type="project" value="UniProtKB-SubCell"/>
</dbReference>
<evidence type="ECO:0000256" key="3">
    <source>
        <dbReference type="ARBA" id="ARBA00022692"/>
    </source>
</evidence>
<dbReference type="STRING" id="56484.A0A1Y2FCE3"/>
<dbReference type="OMA" id="GRPKYDA"/>
<dbReference type="Proteomes" id="UP000193685">
    <property type="component" value="Unassembled WGS sequence"/>
</dbReference>
<keyword evidence="10" id="KW-1185">Reference proteome</keyword>
<evidence type="ECO:0000256" key="2">
    <source>
        <dbReference type="ARBA" id="ARBA00009950"/>
    </source>
</evidence>
<dbReference type="PANTHER" id="PTHR13505">
    <property type="entry name" value="TRANSMEMBRANE PROTEIN 208"/>
    <property type="match status" value="1"/>
</dbReference>
<dbReference type="Pfam" id="PF05620">
    <property type="entry name" value="TMEM208_SND2"/>
    <property type="match status" value="1"/>
</dbReference>
<comment type="caution">
    <text evidence="9">The sequence shown here is derived from an EMBL/GenBank/DDBJ whole genome shotgun (WGS) entry which is preliminary data.</text>
</comment>
<evidence type="ECO:0000256" key="1">
    <source>
        <dbReference type="ARBA" id="ARBA00004477"/>
    </source>
</evidence>
<protein>
    <recommendedName>
        <fullName evidence="11">DUF788-domain-containing protein</fullName>
    </recommendedName>
</protein>
<keyword evidence="4" id="KW-0256">Endoplasmic reticulum</keyword>
<name>A0A1Y2FCE3_PROLT</name>
<evidence type="ECO:0000313" key="9">
    <source>
        <dbReference type="EMBL" id="ORY81583.1"/>
    </source>
</evidence>
<evidence type="ECO:0000256" key="4">
    <source>
        <dbReference type="ARBA" id="ARBA00022824"/>
    </source>
</evidence>
<keyword evidence="3 8" id="KW-0812">Transmembrane</keyword>
<keyword evidence="6 8" id="KW-0472">Membrane</keyword>
<feature type="transmembrane region" description="Helical" evidence="8">
    <location>
        <begin position="20"/>
        <end position="38"/>
    </location>
</feature>
<dbReference type="InterPro" id="IPR008506">
    <property type="entry name" value="SND2/TMEM208"/>
</dbReference>
<evidence type="ECO:0000256" key="7">
    <source>
        <dbReference type="SAM" id="MobiDB-lite"/>
    </source>
</evidence>
<comment type="subcellular location">
    <subcellularLocation>
        <location evidence="1">Endoplasmic reticulum membrane</location>
        <topology evidence="1">Multi-pass membrane protein</topology>
    </subcellularLocation>
</comment>
<reference evidence="9 10" key="1">
    <citation type="submission" date="2016-07" db="EMBL/GenBank/DDBJ databases">
        <title>Pervasive Adenine N6-methylation of Active Genes in Fungi.</title>
        <authorList>
            <consortium name="DOE Joint Genome Institute"/>
            <person name="Mondo S.J."/>
            <person name="Dannebaum R.O."/>
            <person name="Kuo R.C."/>
            <person name="Labutti K."/>
            <person name="Haridas S."/>
            <person name="Kuo A."/>
            <person name="Salamov A."/>
            <person name="Ahrendt S.R."/>
            <person name="Lipzen A."/>
            <person name="Sullivan W."/>
            <person name="Andreopoulos W.B."/>
            <person name="Clum A."/>
            <person name="Lindquist E."/>
            <person name="Daum C."/>
            <person name="Ramamoorthy G.K."/>
            <person name="Gryganskyi A."/>
            <person name="Culley D."/>
            <person name="Magnuson J.K."/>
            <person name="James T.Y."/>
            <person name="O'Malley M.A."/>
            <person name="Stajich J.E."/>
            <person name="Spatafora J.W."/>
            <person name="Visel A."/>
            <person name="Grigoriev I.V."/>
        </authorList>
    </citation>
    <scope>NUCLEOTIDE SEQUENCE [LARGE SCALE GENOMIC DNA]</scope>
    <source>
        <strain evidence="9 10">12-1054</strain>
    </source>
</reference>
<dbReference type="GeneID" id="63786099"/>
<evidence type="ECO:0008006" key="11">
    <source>
        <dbReference type="Google" id="ProtNLM"/>
    </source>
</evidence>
<gene>
    <name evidence="9" type="ORF">BCR37DRAFT_380474</name>
</gene>
<proteinExistence type="inferred from homology"/>
<accession>A0A1Y2FCE3</accession>
<comment type="similarity">
    <text evidence="2">Belongs to the TMEM208 family.</text>
</comment>
<dbReference type="GO" id="GO:0006624">
    <property type="term" value="P:vacuolar protein processing"/>
    <property type="evidence" value="ECO:0007669"/>
    <property type="project" value="TreeGrafter"/>
</dbReference>
<feature type="region of interest" description="Disordered" evidence="7">
    <location>
        <begin position="146"/>
        <end position="181"/>
    </location>
</feature>
<dbReference type="PANTHER" id="PTHR13505:SF7">
    <property type="entry name" value="TRANSMEMBRANE PROTEIN 208"/>
    <property type="match status" value="1"/>
</dbReference>
<dbReference type="OrthoDB" id="10012212at2759"/>
<evidence type="ECO:0000256" key="5">
    <source>
        <dbReference type="ARBA" id="ARBA00022989"/>
    </source>
</evidence>
<evidence type="ECO:0000313" key="10">
    <source>
        <dbReference type="Proteomes" id="UP000193685"/>
    </source>
</evidence>
<keyword evidence="5 8" id="KW-1133">Transmembrane helix</keyword>
<feature type="transmembrane region" description="Helical" evidence="8">
    <location>
        <begin position="103"/>
        <end position="129"/>
    </location>
</feature>
<evidence type="ECO:0000256" key="6">
    <source>
        <dbReference type="ARBA" id="ARBA00023136"/>
    </source>
</evidence>
<evidence type="ECO:0000256" key="8">
    <source>
        <dbReference type="SAM" id="Phobius"/>
    </source>
</evidence>
<sequence>MARQAEKQLAKDNTAKIALLRRGAVAVNVLFIVIRLIYCRASSTKKTYFLYLLTNLVAGTIQLQLERIGSPTFNSDGSLRSSGGDLGQAGVTEYLTDIVYMTWIVYLLVTFITDYAWLFYLAIPGYAVYKIWPAIQPRLAQARRQMEQQQAAGGQGQGEGERLSRRQEKLKKKQEKFAGRQ</sequence>
<dbReference type="RefSeq" id="XP_040724959.1">
    <property type="nucleotide sequence ID" value="XM_040869500.1"/>
</dbReference>
<organism evidence="9 10">
    <name type="scientific">Protomyces lactucae-debilis</name>
    <dbReference type="NCBI Taxonomy" id="2754530"/>
    <lineage>
        <taxon>Eukaryota</taxon>
        <taxon>Fungi</taxon>
        <taxon>Dikarya</taxon>
        <taxon>Ascomycota</taxon>
        <taxon>Taphrinomycotina</taxon>
        <taxon>Taphrinomycetes</taxon>
        <taxon>Taphrinales</taxon>
        <taxon>Protomycetaceae</taxon>
        <taxon>Protomyces</taxon>
    </lineage>
</organism>
<dbReference type="EMBL" id="MCFI01000011">
    <property type="protein sequence ID" value="ORY81583.1"/>
    <property type="molecule type" value="Genomic_DNA"/>
</dbReference>
<dbReference type="GO" id="GO:0005773">
    <property type="term" value="C:vacuole"/>
    <property type="evidence" value="ECO:0007669"/>
    <property type="project" value="GOC"/>
</dbReference>
<dbReference type="AlphaFoldDB" id="A0A1Y2FCE3"/>